<reference evidence="1" key="1">
    <citation type="submission" date="2016-03" db="EMBL/GenBank/DDBJ databases">
        <title>The evolution of Pseudomonas syringe pv. actinidiae in New Zealand.</title>
        <authorList>
            <person name="Butler M.I."/>
            <person name="Taiaroa G."/>
            <person name="Stockwell P."/>
            <person name="Lamont I."/>
            <person name="Poulter R."/>
        </authorList>
    </citation>
    <scope>NUCLEOTIDE SEQUENCE</scope>
    <source>
        <strain evidence="1">SR198</strain>
        <plasmid evidence="1">pMG2_SR198</plasmid>
    </source>
</reference>
<geneLocation type="plasmid" evidence="1">
    <name>pMG2_SR198</name>
</geneLocation>
<sequence length="78" mass="8857">MRLPLALADCRDLPVSEDHCWHSVKVERRFTARHRLPPESQLRRNVAELWLVGAVASSVNVMQARPQLCEPDGSAIRN</sequence>
<dbReference type="AlphaFoldDB" id="A0A286JZW6"/>
<evidence type="ECO:0000313" key="1">
    <source>
        <dbReference type="EMBL" id="AMW88340.1"/>
    </source>
</evidence>
<dbReference type="EMBL" id="KU950310">
    <property type="protein sequence ID" value="AMW88340.1"/>
    <property type="molecule type" value="Genomic_DNA"/>
</dbReference>
<proteinExistence type="predicted"/>
<protein>
    <submittedName>
        <fullName evidence="1">Uncharacterized protein</fullName>
    </submittedName>
</protein>
<organism evidence="1">
    <name type="scientific">Pseudomonas syringae pv. actinidiae</name>
    <dbReference type="NCBI Taxonomy" id="103796"/>
    <lineage>
        <taxon>Bacteria</taxon>
        <taxon>Pseudomonadati</taxon>
        <taxon>Pseudomonadota</taxon>
        <taxon>Gammaproteobacteria</taxon>
        <taxon>Pseudomonadales</taxon>
        <taxon>Pseudomonadaceae</taxon>
        <taxon>Pseudomonas</taxon>
        <taxon>Pseudomonas syringae</taxon>
    </lineage>
</organism>
<accession>A0A286JZW6</accession>
<keyword evidence="1" id="KW-0614">Plasmid</keyword>
<name>A0A286JZW6_PSESF</name>